<feature type="transmembrane region" description="Helical" evidence="5">
    <location>
        <begin position="68"/>
        <end position="88"/>
    </location>
</feature>
<evidence type="ECO:0000256" key="3">
    <source>
        <dbReference type="ARBA" id="ARBA00022989"/>
    </source>
</evidence>
<protein>
    <recommendedName>
        <fullName evidence="8">Isoprenylcysteine carboxyl methyltransferase</fullName>
    </recommendedName>
</protein>
<dbReference type="GO" id="GO:0004671">
    <property type="term" value="F:protein C-terminal S-isoprenylcysteine carboxyl O-methyltransferase activity"/>
    <property type="evidence" value="ECO:0007669"/>
    <property type="project" value="InterPro"/>
</dbReference>
<dbReference type="InterPro" id="IPR052527">
    <property type="entry name" value="Metal_cation-efflux_comp"/>
</dbReference>
<evidence type="ECO:0000313" key="6">
    <source>
        <dbReference type="EMBL" id="RHZ95650.1"/>
    </source>
</evidence>
<evidence type="ECO:0000256" key="1">
    <source>
        <dbReference type="ARBA" id="ARBA00004141"/>
    </source>
</evidence>
<comment type="caution">
    <text evidence="6">The sequence shown here is derived from an EMBL/GenBank/DDBJ whole genome shotgun (WGS) entry which is preliminary data.</text>
</comment>
<comment type="subcellular location">
    <subcellularLocation>
        <location evidence="1">Membrane</location>
        <topology evidence="1">Multi-pass membrane protein</topology>
    </subcellularLocation>
</comment>
<evidence type="ECO:0000256" key="2">
    <source>
        <dbReference type="ARBA" id="ARBA00022692"/>
    </source>
</evidence>
<reference evidence="6 7" key="1">
    <citation type="submission" date="2018-08" db="EMBL/GenBank/DDBJ databases">
        <title>Draft genome sequence of Rhodobacter sphaeroides FY.</title>
        <authorList>
            <person name="Rayyan A."/>
            <person name="Meyer T.E."/>
            <person name="Kyndt J.A."/>
        </authorList>
    </citation>
    <scope>NUCLEOTIDE SEQUENCE [LARGE SCALE GENOMIC DNA]</scope>
    <source>
        <strain evidence="6 7">FY</strain>
    </source>
</reference>
<evidence type="ECO:0000256" key="5">
    <source>
        <dbReference type="SAM" id="Phobius"/>
    </source>
</evidence>
<keyword evidence="4 5" id="KW-0472">Membrane</keyword>
<dbReference type="GO" id="GO:0016020">
    <property type="term" value="C:membrane"/>
    <property type="evidence" value="ECO:0007669"/>
    <property type="project" value="UniProtKB-SubCell"/>
</dbReference>
<keyword evidence="3 5" id="KW-1133">Transmembrane helix</keyword>
<proteinExistence type="predicted"/>
<accession>A0AAX1UM29</accession>
<dbReference type="EMBL" id="QWGP01000007">
    <property type="protein sequence ID" value="RHZ95650.1"/>
    <property type="molecule type" value="Genomic_DNA"/>
</dbReference>
<evidence type="ECO:0000313" key="7">
    <source>
        <dbReference type="Proteomes" id="UP000266305"/>
    </source>
</evidence>
<dbReference type="RefSeq" id="WP_118999886.1">
    <property type="nucleotide sequence ID" value="NZ_QWGP01000007.1"/>
</dbReference>
<organism evidence="6 7">
    <name type="scientific">Cereibacter sphaeroides</name>
    <name type="common">Rhodobacter sphaeroides</name>
    <dbReference type="NCBI Taxonomy" id="1063"/>
    <lineage>
        <taxon>Bacteria</taxon>
        <taxon>Pseudomonadati</taxon>
        <taxon>Pseudomonadota</taxon>
        <taxon>Alphaproteobacteria</taxon>
        <taxon>Rhodobacterales</taxon>
        <taxon>Paracoccaceae</taxon>
        <taxon>Cereibacter</taxon>
    </lineage>
</organism>
<evidence type="ECO:0008006" key="8">
    <source>
        <dbReference type="Google" id="ProtNLM"/>
    </source>
</evidence>
<dbReference type="InterPro" id="IPR007269">
    <property type="entry name" value="ICMT_MeTrfase"/>
</dbReference>
<dbReference type="PANTHER" id="PTHR43847">
    <property type="entry name" value="BLL3993 PROTEIN"/>
    <property type="match status" value="1"/>
</dbReference>
<evidence type="ECO:0000256" key="4">
    <source>
        <dbReference type="ARBA" id="ARBA00023136"/>
    </source>
</evidence>
<name>A0AAX1UM29_CERSP</name>
<dbReference type="Proteomes" id="UP000266305">
    <property type="component" value="Unassembled WGS sequence"/>
</dbReference>
<gene>
    <name evidence="6" type="ORF">D1114_08610</name>
</gene>
<sequence length="167" mass="18225">MSGAALLLAFVTVERLAELWLARRNTLRLRARGAVEVGASHYPLIVALHAAWIAGLWLLAAGNPVDPLWLAVFLILQAARVWVLATLGPRWTTRILLLPNEPLVARGPYRYVSHPNYLVVVGEIAVLPLCLGMPDYALLFSLLNAAVLAIRIRVEGAALRAAPRARS</sequence>
<dbReference type="Pfam" id="PF04140">
    <property type="entry name" value="ICMT"/>
    <property type="match status" value="1"/>
</dbReference>
<dbReference type="Gene3D" id="1.20.120.1630">
    <property type="match status" value="1"/>
</dbReference>
<feature type="transmembrane region" description="Helical" evidence="5">
    <location>
        <begin position="41"/>
        <end position="61"/>
    </location>
</feature>
<keyword evidence="2 5" id="KW-0812">Transmembrane</keyword>
<dbReference type="PANTHER" id="PTHR43847:SF1">
    <property type="entry name" value="BLL3993 PROTEIN"/>
    <property type="match status" value="1"/>
</dbReference>
<dbReference type="AlphaFoldDB" id="A0AAX1UM29"/>